<dbReference type="GO" id="GO:0003677">
    <property type="term" value="F:DNA binding"/>
    <property type="evidence" value="ECO:0007669"/>
    <property type="project" value="UniProtKB-KW"/>
</dbReference>
<dbReference type="Proteomes" id="UP000273611">
    <property type="component" value="Unassembled WGS sequence"/>
</dbReference>
<organism evidence="9 10">
    <name type="scientific">Rhizobium anhuiense</name>
    <dbReference type="NCBI Taxonomy" id="1184720"/>
    <lineage>
        <taxon>Bacteria</taxon>
        <taxon>Pseudomonadati</taxon>
        <taxon>Pseudomonadota</taxon>
        <taxon>Alphaproteobacteria</taxon>
        <taxon>Hyphomicrobiales</taxon>
        <taxon>Rhizobiaceae</taxon>
        <taxon>Rhizobium/Agrobacterium group</taxon>
        <taxon>Rhizobium</taxon>
    </lineage>
</organism>
<dbReference type="AlphaFoldDB" id="A0A432NY80"/>
<gene>
    <name evidence="9" type="ORF">EEQ99_02695</name>
</gene>
<keyword evidence="2 6" id="KW-0805">Transcription regulation</keyword>
<keyword evidence="4 6" id="KW-0238">DNA-binding</keyword>
<feature type="domain" description="RNA polymerase sigma factor 70 region 4 type 2" evidence="8">
    <location>
        <begin position="130"/>
        <end position="182"/>
    </location>
</feature>
<evidence type="ECO:0000256" key="5">
    <source>
        <dbReference type="ARBA" id="ARBA00023163"/>
    </source>
</evidence>
<evidence type="ECO:0000313" key="9">
    <source>
        <dbReference type="EMBL" id="RUM04465.1"/>
    </source>
</evidence>
<dbReference type="InterPro" id="IPR013324">
    <property type="entry name" value="RNA_pol_sigma_r3/r4-like"/>
</dbReference>
<evidence type="ECO:0000256" key="2">
    <source>
        <dbReference type="ARBA" id="ARBA00023015"/>
    </source>
</evidence>
<dbReference type="Gene3D" id="1.10.10.10">
    <property type="entry name" value="Winged helix-like DNA-binding domain superfamily/Winged helix DNA-binding domain"/>
    <property type="match status" value="1"/>
</dbReference>
<evidence type="ECO:0000259" key="8">
    <source>
        <dbReference type="Pfam" id="PF08281"/>
    </source>
</evidence>
<dbReference type="InterPro" id="IPR000838">
    <property type="entry name" value="RNA_pol_sigma70_ECF_CS"/>
</dbReference>
<dbReference type="PANTHER" id="PTHR43133">
    <property type="entry name" value="RNA POLYMERASE ECF-TYPE SIGMA FACTO"/>
    <property type="match status" value="1"/>
</dbReference>
<dbReference type="EMBL" id="RIBW01000001">
    <property type="protein sequence ID" value="RUM04465.1"/>
    <property type="molecule type" value="Genomic_DNA"/>
</dbReference>
<evidence type="ECO:0000259" key="7">
    <source>
        <dbReference type="Pfam" id="PF04542"/>
    </source>
</evidence>
<dbReference type="Gene3D" id="1.10.1740.10">
    <property type="match status" value="1"/>
</dbReference>
<dbReference type="PROSITE" id="PS01063">
    <property type="entry name" value="SIGMA70_ECF"/>
    <property type="match status" value="1"/>
</dbReference>
<dbReference type="SUPFAM" id="SSF88946">
    <property type="entry name" value="Sigma2 domain of RNA polymerase sigma factors"/>
    <property type="match status" value="1"/>
</dbReference>
<dbReference type="InterPro" id="IPR036388">
    <property type="entry name" value="WH-like_DNA-bd_sf"/>
</dbReference>
<protein>
    <recommendedName>
        <fullName evidence="6">RNA polymerase sigma factor</fullName>
    </recommendedName>
</protein>
<sequence>MGEEKQKLDAARINSLMSAVGKSRDIDSFEILYRHFCPRVRSYMVRLTRGNRILAEELTQETMMRVWNKAALFDSSKAQASTWIFAIARNQMIDAARKGAHPEFDINDPAFVPDEMEAADVKIQRQQNAQELHNAMLTLKQKYVEVLRMSFFDGLTHTMIAEKLNLPLGTVKSRIRLACEKLRMAIQDDAK</sequence>
<dbReference type="InterPro" id="IPR013249">
    <property type="entry name" value="RNA_pol_sigma70_r4_t2"/>
</dbReference>
<comment type="caution">
    <text evidence="9">The sequence shown here is derived from an EMBL/GenBank/DDBJ whole genome shotgun (WGS) entry which is preliminary data.</text>
</comment>
<feature type="domain" description="RNA polymerase sigma-70 region 2" evidence="7">
    <location>
        <begin position="32"/>
        <end position="99"/>
    </location>
</feature>
<dbReference type="SUPFAM" id="SSF88659">
    <property type="entry name" value="Sigma3 and sigma4 domains of RNA polymerase sigma factors"/>
    <property type="match status" value="1"/>
</dbReference>
<keyword evidence="5 6" id="KW-0804">Transcription</keyword>
<dbReference type="Pfam" id="PF08281">
    <property type="entry name" value="Sigma70_r4_2"/>
    <property type="match status" value="1"/>
</dbReference>
<dbReference type="InterPro" id="IPR013325">
    <property type="entry name" value="RNA_pol_sigma_r2"/>
</dbReference>
<dbReference type="CDD" id="cd06171">
    <property type="entry name" value="Sigma70_r4"/>
    <property type="match status" value="1"/>
</dbReference>
<dbReference type="Pfam" id="PF04542">
    <property type="entry name" value="Sigma70_r2"/>
    <property type="match status" value="1"/>
</dbReference>
<dbReference type="GO" id="GO:0016987">
    <property type="term" value="F:sigma factor activity"/>
    <property type="evidence" value="ECO:0007669"/>
    <property type="project" value="UniProtKB-KW"/>
</dbReference>
<dbReference type="PANTHER" id="PTHR43133:SF62">
    <property type="entry name" value="RNA POLYMERASE SIGMA FACTOR SIGZ"/>
    <property type="match status" value="1"/>
</dbReference>
<dbReference type="InterPro" id="IPR007627">
    <property type="entry name" value="RNA_pol_sigma70_r2"/>
</dbReference>
<comment type="similarity">
    <text evidence="1 6">Belongs to the sigma-70 factor family. ECF subfamily.</text>
</comment>
<evidence type="ECO:0000313" key="10">
    <source>
        <dbReference type="Proteomes" id="UP000273611"/>
    </source>
</evidence>
<evidence type="ECO:0000256" key="1">
    <source>
        <dbReference type="ARBA" id="ARBA00010641"/>
    </source>
</evidence>
<dbReference type="InterPro" id="IPR014284">
    <property type="entry name" value="RNA_pol_sigma-70_dom"/>
</dbReference>
<dbReference type="GO" id="GO:0006352">
    <property type="term" value="P:DNA-templated transcription initiation"/>
    <property type="evidence" value="ECO:0007669"/>
    <property type="project" value="InterPro"/>
</dbReference>
<dbReference type="InterPro" id="IPR039425">
    <property type="entry name" value="RNA_pol_sigma-70-like"/>
</dbReference>
<evidence type="ECO:0000256" key="4">
    <source>
        <dbReference type="ARBA" id="ARBA00023125"/>
    </source>
</evidence>
<evidence type="ECO:0000256" key="6">
    <source>
        <dbReference type="RuleBase" id="RU000716"/>
    </source>
</evidence>
<name>A0A432NY80_9HYPH</name>
<keyword evidence="3 6" id="KW-0731">Sigma factor</keyword>
<evidence type="ECO:0000256" key="3">
    <source>
        <dbReference type="ARBA" id="ARBA00023082"/>
    </source>
</evidence>
<dbReference type="NCBIfam" id="TIGR02937">
    <property type="entry name" value="sigma70-ECF"/>
    <property type="match status" value="1"/>
</dbReference>
<reference evidence="9 10" key="1">
    <citation type="journal article" date="2015" name="Int. J. Syst. Evol. Microbiol.">
        <title>Rhizobium anhuiense sp. nov., isolated from effective nodules of Vicia faba and Pisum sativum.</title>
        <authorList>
            <person name="Zhang Y.J."/>
            <person name="Zheng W.T."/>
            <person name="Everall I."/>
            <person name="Young J.P."/>
            <person name="Zhang X.X."/>
            <person name="Tian C.F."/>
            <person name="Sui X.H."/>
            <person name="Wang E.T."/>
            <person name="Chen W.X."/>
        </authorList>
    </citation>
    <scope>NUCLEOTIDE SEQUENCE [LARGE SCALE GENOMIC DNA]</scope>
    <source>
        <strain evidence="9 10">CCBAU 23252</strain>
    </source>
</reference>
<accession>A0A432NY80</accession>
<proteinExistence type="inferred from homology"/>